<keyword evidence="7" id="KW-0249">Electron transport</keyword>
<dbReference type="Proteomes" id="UP000530928">
    <property type="component" value="Unassembled WGS sequence"/>
</dbReference>
<dbReference type="Pfam" id="PF10418">
    <property type="entry name" value="DHODB_Fe-S_bind"/>
    <property type="match status" value="1"/>
</dbReference>
<evidence type="ECO:0000256" key="6">
    <source>
        <dbReference type="ARBA" id="ARBA00022827"/>
    </source>
</evidence>
<dbReference type="InterPro" id="IPR012165">
    <property type="entry name" value="Cyt_c3_hydrogenase_gsu"/>
</dbReference>
<evidence type="ECO:0000256" key="8">
    <source>
        <dbReference type="ARBA" id="ARBA00023004"/>
    </source>
</evidence>
<dbReference type="EMBL" id="JACDUR010000003">
    <property type="protein sequence ID" value="MBA2891258.1"/>
    <property type="molecule type" value="Genomic_DNA"/>
</dbReference>
<feature type="binding site" evidence="11">
    <location>
        <begin position="92"/>
        <end position="93"/>
    </location>
    <ligand>
        <name>FAD</name>
        <dbReference type="ChEBI" id="CHEBI:57692"/>
    </ligand>
</feature>
<dbReference type="PANTHER" id="PTHR43513">
    <property type="entry name" value="DIHYDROOROTATE DEHYDROGENASE B (NAD(+)), ELECTRON TRANSFER SUBUNIT"/>
    <property type="match status" value="1"/>
</dbReference>
<dbReference type="SUPFAM" id="SSF63380">
    <property type="entry name" value="Riboflavin synthase domain-like"/>
    <property type="match status" value="1"/>
</dbReference>
<accession>A0A7W0CHJ2</accession>
<evidence type="ECO:0000256" key="5">
    <source>
        <dbReference type="ARBA" id="ARBA00022723"/>
    </source>
</evidence>
<evidence type="ECO:0000256" key="3">
    <source>
        <dbReference type="ARBA" id="ARBA00022630"/>
    </source>
</evidence>
<dbReference type="PIRSF" id="PIRSF006816">
    <property type="entry name" value="Cyc3_hyd_g"/>
    <property type="match status" value="1"/>
</dbReference>
<evidence type="ECO:0000313" key="14">
    <source>
        <dbReference type="EMBL" id="MBA2891258.1"/>
    </source>
</evidence>
<comment type="cofactor">
    <cofactor evidence="11">
        <name>FAD</name>
        <dbReference type="ChEBI" id="CHEBI:57692"/>
    </cofactor>
    <text evidence="11">Binds 1 FAD per subunit.</text>
</comment>
<evidence type="ECO:0000256" key="9">
    <source>
        <dbReference type="ARBA" id="ARBA00023014"/>
    </source>
</evidence>
<dbReference type="Gene3D" id="2.40.30.10">
    <property type="entry name" value="Translation factors"/>
    <property type="match status" value="1"/>
</dbReference>
<sequence>MITTGFLDVLPASEEVQPTWIDAPVLSNVHLADRYHRLRLAAPLAAERARPGQFVMLTISSPVLALPRPMAVHDVDPETGTIDIIYGVVGVGTREMAALRPGATVGTLGPLGRPFAPPPSAPGRALLLGRGIGICSLSLLGRELHAAGWDVLVVASGRTPQAVVGTEELDAAGVRVLRVDDESGTSAPELLRDLDFAPTYVTACGSARLEQLAADHAHTAEVQIALEAPMACGLGYCHGCSTGARTAQAEAPLVCADGPVFRYRPATP</sequence>
<protein>
    <submittedName>
        <fullName evidence="14">Dihydroorotate dehydrogenase electron transfer subunit</fullName>
    </submittedName>
</protein>
<organism evidence="14 15">
    <name type="scientific">Nonomuraea soli</name>
    <dbReference type="NCBI Taxonomy" id="1032476"/>
    <lineage>
        <taxon>Bacteria</taxon>
        <taxon>Bacillati</taxon>
        <taxon>Actinomycetota</taxon>
        <taxon>Actinomycetes</taxon>
        <taxon>Streptosporangiales</taxon>
        <taxon>Streptosporangiaceae</taxon>
        <taxon>Nonomuraea</taxon>
    </lineage>
</organism>
<keyword evidence="5 12" id="KW-0479">Metal-binding</keyword>
<evidence type="ECO:0000256" key="1">
    <source>
        <dbReference type="ARBA" id="ARBA00006422"/>
    </source>
</evidence>
<evidence type="ECO:0000313" key="15">
    <source>
        <dbReference type="Proteomes" id="UP000530928"/>
    </source>
</evidence>
<keyword evidence="15" id="KW-1185">Reference proteome</keyword>
<evidence type="ECO:0000256" key="10">
    <source>
        <dbReference type="ARBA" id="ARBA00034078"/>
    </source>
</evidence>
<keyword evidence="6 11" id="KW-0274">FAD</keyword>
<dbReference type="PANTHER" id="PTHR43513:SF3">
    <property type="entry name" value="DIHYDROOROTATE DEHYDROGENASE B (NAD(+)), ELECTRON TRANSFER SUBUNIT-RELATED"/>
    <property type="match status" value="1"/>
</dbReference>
<dbReference type="InterPro" id="IPR017927">
    <property type="entry name" value="FAD-bd_FR_type"/>
</dbReference>
<dbReference type="AlphaFoldDB" id="A0A7W0CHJ2"/>
<dbReference type="InterPro" id="IPR019480">
    <property type="entry name" value="Dihydroorotate_DH_Fe-S-bd"/>
</dbReference>
<dbReference type="InterPro" id="IPR037117">
    <property type="entry name" value="Dihydroorotate_DH_ele_sf"/>
</dbReference>
<keyword evidence="4 12" id="KW-0001">2Fe-2S</keyword>
<evidence type="ECO:0000259" key="13">
    <source>
        <dbReference type="PROSITE" id="PS51384"/>
    </source>
</evidence>
<dbReference type="InterPro" id="IPR039261">
    <property type="entry name" value="FNR_nucleotide-bd"/>
</dbReference>
<comment type="caution">
    <text evidence="14">The sequence shown here is derived from an EMBL/GenBank/DDBJ whole genome shotgun (WGS) entry which is preliminary data.</text>
</comment>
<dbReference type="Gene3D" id="2.10.240.10">
    <property type="entry name" value="Dihydroorotate dehydrogenase, electron transfer subunit"/>
    <property type="match status" value="1"/>
</dbReference>
<comment type="similarity">
    <text evidence="1">Belongs to the PyrK family.</text>
</comment>
<dbReference type="GO" id="GO:0006221">
    <property type="term" value="P:pyrimidine nucleotide biosynthetic process"/>
    <property type="evidence" value="ECO:0007669"/>
    <property type="project" value="InterPro"/>
</dbReference>
<proteinExistence type="inferred from homology"/>
<feature type="binding site" evidence="12">
    <location>
        <position position="240"/>
    </location>
    <ligand>
        <name>[2Fe-2S] cluster</name>
        <dbReference type="ChEBI" id="CHEBI:190135"/>
    </ligand>
</feature>
<evidence type="ECO:0000256" key="2">
    <source>
        <dbReference type="ARBA" id="ARBA00022448"/>
    </source>
</evidence>
<dbReference type="SUPFAM" id="SSF52343">
    <property type="entry name" value="Ferredoxin reductase-like, C-terminal NADP-linked domain"/>
    <property type="match status" value="1"/>
</dbReference>
<keyword evidence="8 12" id="KW-0408">Iron</keyword>
<dbReference type="GO" id="GO:0051537">
    <property type="term" value="F:2 iron, 2 sulfur cluster binding"/>
    <property type="evidence" value="ECO:0007669"/>
    <property type="project" value="UniProtKB-KW"/>
</dbReference>
<reference evidence="14 15" key="1">
    <citation type="submission" date="2020-07" db="EMBL/GenBank/DDBJ databases">
        <title>Genomic Encyclopedia of Type Strains, Phase IV (KMG-IV): sequencing the most valuable type-strain genomes for metagenomic binning, comparative biology and taxonomic classification.</title>
        <authorList>
            <person name="Goeker M."/>
        </authorList>
    </citation>
    <scope>NUCLEOTIDE SEQUENCE [LARGE SCALE GENOMIC DNA]</scope>
    <source>
        <strain evidence="14 15">DSM 45533</strain>
    </source>
</reference>
<evidence type="ECO:0000256" key="12">
    <source>
        <dbReference type="PIRSR" id="PIRSR006816-2"/>
    </source>
</evidence>
<evidence type="ECO:0000256" key="11">
    <source>
        <dbReference type="PIRSR" id="PIRSR006816-1"/>
    </source>
</evidence>
<gene>
    <name evidence="14" type="ORF">HNR30_002599</name>
</gene>
<dbReference type="GO" id="GO:0050660">
    <property type="term" value="F:flavin adenine dinucleotide binding"/>
    <property type="evidence" value="ECO:0007669"/>
    <property type="project" value="InterPro"/>
</dbReference>
<dbReference type="GO" id="GO:0046872">
    <property type="term" value="F:metal ion binding"/>
    <property type="evidence" value="ECO:0007669"/>
    <property type="project" value="UniProtKB-KW"/>
</dbReference>
<comment type="cofactor">
    <cofactor evidence="10">
        <name>[2Fe-2S] cluster</name>
        <dbReference type="ChEBI" id="CHEBI:190135"/>
    </cofactor>
</comment>
<feature type="binding site" evidence="12">
    <location>
        <position position="255"/>
    </location>
    <ligand>
        <name>[2Fe-2S] cluster</name>
        <dbReference type="ChEBI" id="CHEBI:190135"/>
    </ligand>
</feature>
<dbReference type="InterPro" id="IPR050353">
    <property type="entry name" value="PyrK_electron_transfer"/>
</dbReference>
<comment type="cofactor">
    <cofactor evidence="12">
        <name>[2Fe-2S] cluster</name>
        <dbReference type="ChEBI" id="CHEBI:190135"/>
    </cofactor>
    <text evidence="12">Binds 1 [2Fe-2S] cluster per subunit.</text>
</comment>
<dbReference type="PROSITE" id="PS51384">
    <property type="entry name" value="FAD_FR"/>
    <property type="match status" value="1"/>
</dbReference>
<feature type="binding site" evidence="12">
    <location>
        <position position="232"/>
    </location>
    <ligand>
        <name>[2Fe-2S] cluster</name>
        <dbReference type="ChEBI" id="CHEBI:190135"/>
    </ligand>
</feature>
<dbReference type="RefSeq" id="WP_181610079.1">
    <property type="nucleotide sequence ID" value="NZ_BAABAM010000002.1"/>
</dbReference>
<feature type="domain" description="FAD-binding FR-type" evidence="13">
    <location>
        <begin position="18"/>
        <end position="117"/>
    </location>
</feature>
<dbReference type="GO" id="GO:0016491">
    <property type="term" value="F:oxidoreductase activity"/>
    <property type="evidence" value="ECO:0007669"/>
    <property type="project" value="InterPro"/>
</dbReference>
<evidence type="ECO:0000256" key="7">
    <source>
        <dbReference type="ARBA" id="ARBA00022982"/>
    </source>
</evidence>
<feature type="binding site" evidence="12">
    <location>
        <position position="237"/>
    </location>
    <ligand>
        <name>[2Fe-2S] cluster</name>
        <dbReference type="ChEBI" id="CHEBI:190135"/>
    </ligand>
</feature>
<keyword evidence="3 11" id="KW-0285">Flavoprotein</keyword>
<dbReference type="InterPro" id="IPR017938">
    <property type="entry name" value="Riboflavin_synthase-like_b-brl"/>
</dbReference>
<dbReference type="Gene3D" id="3.40.50.80">
    <property type="entry name" value="Nucleotide-binding domain of ferredoxin-NADP reductase (FNR) module"/>
    <property type="match status" value="1"/>
</dbReference>
<name>A0A7W0CHJ2_9ACTN</name>
<keyword evidence="9 12" id="KW-0411">Iron-sulfur</keyword>
<keyword evidence="2" id="KW-0813">Transport</keyword>
<evidence type="ECO:0000256" key="4">
    <source>
        <dbReference type="ARBA" id="ARBA00022714"/>
    </source>
</evidence>